<dbReference type="OrthoDB" id="112777at2"/>
<dbReference type="AlphaFoldDB" id="I0K5M2"/>
<dbReference type="HOGENOM" id="CLU_049717_2_0_10"/>
<keyword evidence="3" id="KW-1185">Reference proteome</keyword>
<dbReference type="PATRIC" id="fig|1166018.3.peg.3146"/>
<name>I0K5M2_9BACT</name>
<evidence type="ECO:0000313" key="2">
    <source>
        <dbReference type="EMBL" id="CCG99425.1"/>
    </source>
</evidence>
<dbReference type="STRING" id="1166018.FAES_1415"/>
<evidence type="ECO:0000259" key="1">
    <source>
        <dbReference type="Pfam" id="PF01370"/>
    </source>
</evidence>
<dbReference type="RefSeq" id="WP_015330524.1">
    <property type="nucleotide sequence ID" value="NC_020054.1"/>
</dbReference>
<dbReference type="eggNOG" id="COG0451">
    <property type="taxonomic scope" value="Bacteria"/>
</dbReference>
<feature type="domain" description="NAD-dependent epimerase/dehydratase" evidence="1">
    <location>
        <begin position="4"/>
        <end position="212"/>
    </location>
</feature>
<dbReference type="InterPro" id="IPR001509">
    <property type="entry name" value="Epimerase_deHydtase"/>
</dbReference>
<dbReference type="Pfam" id="PF01370">
    <property type="entry name" value="Epimerase"/>
    <property type="match status" value="1"/>
</dbReference>
<dbReference type="Gene3D" id="3.40.50.720">
    <property type="entry name" value="NAD(P)-binding Rossmann-like Domain"/>
    <property type="match status" value="1"/>
</dbReference>
<dbReference type="EMBL" id="HE796683">
    <property type="protein sequence ID" value="CCG99425.1"/>
    <property type="molecule type" value="Genomic_DNA"/>
</dbReference>
<dbReference type="InterPro" id="IPR036291">
    <property type="entry name" value="NAD(P)-bd_dom_sf"/>
</dbReference>
<reference evidence="2 3" key="1">
    <citation type="journal article" date="2012" name="J. Bacteriol.">
        <title>Genome Sequence of Fibrella aestuarina BUZ 2T, a Filamentous Marine Bacterium.</title>
        <authorList>
            <person name="Filippini M."/>
            <person name="Qi W."/>
            <person name="Blom J."/>
            <person name="Goesmann A."/>
            <person name="Smits T.H."/>
            <person name="Bagheri H.C."/>
        </authorList>
    </citation>
    <scope>NUCLEOTIDE SEQUENCE [LARGE SCALE GENOMIC DNA]</scope>
    <source>
        <strain evidence="3">BUZ 2T</strain>
    </source>
</reference>
<dbReference type="SUPFAM" id="SSF51735">
    <property type="entry name" value="NAD(P)-binding Rossmann-fold domains"/>
    <property type="match status" value="1"/>
</dbReference>
<dbReference type="Proteomes" id="UP000011058">
    <property type="component" value="Chromosome"/>
</dbReference>
<organism evidence="2 3">
    <name type="scientific">Fibrella aestuarina BUZ 2</name>
    <dbReference type="NCBI Taxonomy" id="1166018"/>
    <lineage>
        <taxon>Bacteria</taxon>
        <taxon>Pseudomonadati</taxon>
        <taxon>Bacteroidota</taxon>
        <taxon>Cytophagia</taxon>
        <taxon>Cytophagales</taxon>
        <taxon>Spirosomataceae</taxon>
        <taxon>Fibrella</taxon>
    </lineage>
</organism>
<protein>
    <submittedName>
        <fullName evidence="2">NAD-dependent epimerase/dehydratase</fullName>
    </submittedName>
</protein>
<dbReference type="PANTHER" id="PTHR43245:SF13">
    <property type="entry name" value="UDP-D-APIOSE_UDP-D-XYLOSE SYNTHASE 2"/>
    <property type="match status" value="1"/>
</dbReference>
<accession>I0K5M2</accession>
<dbReference type="KEGG" id="fae:FAES_1415"/>
<sequence>MQTILGAGGAIGVELAKALPAYTKDIRLVSRKPVAVNASDSLRPADLLDPAQVMQAVEGSTVVYLVAGLPYNTKIWQQQWPLLIRNVLEACSRHQSKLVFFDNVYAIGGDNVRHLTESSPISPTSKKGETRAEVDRLILEAVEKGRVDAIIARSPDFFGPIKATSITMNLIYDNLIKGKQAQWFCDANQLHSTGYTPDLAIGTARLGNTPSAFNQIWNLPTDPQPITGAQWVSLFAEAIDSLPGSGGVPTKLWHSVQTLPGWGLRALGLFVPILREMYEMRYQYDRPYFFDSAKYNKTFNYVPTTNADAVRRVVAALANA</sequence>
<dbReference type="InterPro" id="IPR050177">
    <property type="entry name" value="Lipid_A_modif_metabolic_enz"/>
</dbReference>
<proteinExistence type="predicted"/>
<dbReference type="PANTHER" id="PTHR43245">
    <property type="entry name" value="BIFUNCTIONAL POLYMYXIN RESISTANCE PROTEIN ARNA"/>
    <property type="match status" value="1"/>
</dbReference>
<evidence type="ECO:0000313" key="3">
    <source>
        <dbReference type="Proteomes" id="UP000011058"/>
    </source>
</evidence>
<gene>
    <name evidence="2" type="ORF">FAES_1415</name>
</gene>